<reference evidence="1 2" key="1">
    <citation type="journal article" date="2021" name="Elife">
        <title>Chloroplast acquisition without the gene transfer in kleptoplastic sea slugs, Plakobranchus ocellatus.</title>
        <authorList>
            <person name="Maeda T."/>
            <person name="Takahashi S."/>
            <person name="Yoshida T."/>
            <person name="Shimamura S."/>
            <person name="Takaki Y."/>
            <person name="Nagai Y."/>
            <person name="Toyoda A."/>
            <person name="Suzuki Y."/>
            <person name="Arimoto A."/>
            <person name="Ishii H."/>
            <person name="Satoh N."/>
            <person name="Nishiyama T."/>
            <person name="Hasebe M."/>
            <person name="Maruyama T."/>
            <person name="Minagawa J."/>
            <person name="Obokata J."/>
            <person name="Shigenobu S."/>
        </authorList>
    </citation>
    <scope>NUCLEOTIDE SEQUENCE [LARGE SCALE GENOMIC DNA]</scope>
</reference>
<evidence type="ECO:0000313" key="2">
    <source>
        <dbReference type="Proteomes" id="UP000735302"/>
    </source>
</evidence>
<name>A0AAV3YUS1_9GAST</name>
<dbReference type="EMBL" id="BLXT01001588">
    <property type="protein sequence ID" value="GFN86686.1"/>
    <property type="molecule type" value="Genomic_DNA"/>
</dbReference>
<organism evidence="1 2">
    <name type="scientific">Plakobranchus ocellatus</name>
    <dbReference type="NCBI Taxonomy" id="259542"/>
    <lineage>
        <taxon>Eukaryota</taxon>
        <taxon>Metazoa</taxon>
        <taxon>Spiralia</taxon>
        <taxon>Lophotrochozoa</taxon>
        <taxon>Mollusca</taxon>
        <taxon>Gastropoda</taxon>
        <taxon>Heterobranchia</taxon>
        <taxon>Euthyneura</taxon>
        <taxon>Panpulmonata</taxon>
        <taxon>Sacoglossa</taxon>
        <taxon>Placobranchoidea</taxon>
        <taxon>Plakobranchidae</taxon>
        <taxon>Plakobranchus</taxon>
    </lineage>
</organism>
<dbReference type="AlphaFoldDB" id="A0AAV3YUS1"/>
<sequence>SCFCPGTADVVVTGVRKVKPGRPVELSLTVGLNVTFMSGDLGPGVTWGKVLSKGNSMKKAVSSGNYKI</sequence>
<accession>A0AAV3YUS1</accession>
<evidence type="ECO:0000313" key="1">
    <source>
        <dbReference type="EMBL" id="GFN86686.1"/>
    </source>
</evidence>
<keyword evidence="2" id="KW-1185">Reference proteome</keyword>
<feature type="non-terminal residue" evidence="1">
    <location>
        <position position="1"/>
    </location>
</feature>
<dbReference type="Proteomes" id="UP000735302">
    <property type="component" value="Unassembled WGS sequence"/>
</dbReference>
<gene>
    <name evidence="1" type="ORF">PoB_001319200</name>
</gene>
<protein>
    <submittedName>
        <fullName evidence="1">Uncharacterized protein</fullName>
    </submittedName>
</protein>
<proteinExistence type="predicted"/>
<comment type="caution">
    <text evidence="1">The sequence shown here is derived from an EMBL/GenBank/DDBJ whole genome shotgun (WGS) entry which is preliminary data.</text>
</comment>